<dbReference type="InterPro" id="IPR001962">
    <property type="entry name" value="Asn_synthase"/>
</dbReference>
<dbReference type="Gene3D" id="3.60.20.10">
    <property type="entry name" value="Glutamine Phosphoribosylpyrophosphate, subunit 1, domain 1"/>
    <property type="match status" value="1"/>
</dbReference>
<evidence type="ECO:0000259" key="8">
    <source>
        <dbReference type="PROSITE" id="PS51278"/>
    </source>
</evidence>
<dbReference type="EC" id="6.3.5.4" evidence="3"/>
<dbReference type="Pfam" id="PF00733">
    <property type="entry name" value="Asn_synthase"/>
    <property type="match status" value="1"/>
</dbReference>
<dbReference type="CDD" id="cd01991">
    <property type="entry name" value="Asn_synthase_B_C"/>
    <property type="match status" value="1"/>
</dbReference>
<evidence type="ECO:0000256" key="1">
    <source>
        <dbReference type="ARBA" id="ARBA00005187"/>
    </source>
</evidence>
<proteinExistence type="inferred from homology"/>
<keyword evidence="10" id="KW-1185">Reference proteome</keyword>
<organism evidence="9 10">
    <name type="scientific">Methylococcus capsulatus</name>
    <dbReference type="NCBI Taxonomy" id="414"/>
    <lineage>
        <taxon>Bacteria</taxon>
        <taxon>Pseudomonadati</taxon>
        <taxon>Pseudomonadota</taxon>
        <taxon>Gammaproteobacteria</taxon>
        <taxon>Methylococcales</taxon>
        <taxon>Methylococcaceae</taxon>
        <taxon>Methylococcus</taxon>
    </lineage>
</organism>
<dbReference type="InterPro" id="IPR029055">
    <property type="entry name" value="Ntn_hydrolases_N"/>
</dbReference>
<gene>
    <name evidence="9" type="primary">asnB</name>
    <name evidence="9" type="ORF">N4J17_01705</name>
</gene>
<evidence type="ECO:0000313" key="10">
    <source>
        <dbReference type="Proteomes" id="UP001359308"/>
    </source>
</evidence>
<dbReference type="SUPFAM" id="SSF52402">
    <property type="entry name" value="Adenine nucleotide alpha hydrolases-like"/>
    <property type="match status" value="1"/>
</dbReference>
<keyword evidence="5" id="KW-0067">ATP-binding</keyword>
<keyword evidence="4" id="KW-0547">Nucleotide-binding</keyword>
<dbReference type="PROSITE" id="PS51278">
    <property type="entry name" value="GATASE_TYPE_2"/>
    <property type="match status" value="1"/>
</dbReference>
<keyword evidence="6" id="KW-0315">Glutamine amidotransferase</keyword>
<dbReference type="InterPro" id="IPR014729">
    <property type="entry name" value="Rossmann-like_a/b/a_fold"/>
</dbReference>
<evidence type="ECO:0000256" key="3">
    <source>
        <dbReference type="ARBA" id="ARBA00012737"/>
    </source>
</evidence>
<dbReference type="EMBL" id="CP104311">
    <property type="protein sequence ID" value="WWF02356.1"/>
    <property type="molecule type" value="Genomic_DNA"/>
</dbReference>
<dbReference type="GO" id="GO:0004066">
    <property type="term" value="F:asparagine synthase (glutamine-hydrolyzing) activity"/>
    <property type="evidence" value="ECO:0007669"/>
    <property type="project" value="UniProtKB-EC"/>
</dbReference>
<comment type="similarity">
    <text evidence="2">Belongs to the asparagine synthetase family.</text>
</comment>
<evidence type="ECO:0000256" key="2">
    <source>
        <dbReference type="ARBA" id="ARBA00005752"/>
    </source>
</evidence>
<name>A0ABZ2F7T0_METCP</name>
<dbReference type="InterPro" id="IPR051786">
    <property type="entry name" value="ASN_synthetase/amidase"/>
</dbReference>
<reference evidence="9 10" key="1">
    <citation type="submission" date="2022-09" db="EMBL/GenBank/DDBJ databases">
        <authorList>
            <person name="Giprobiosintez L."/>
        </authorList>
    </citation>
    <scope>NUCLEOTIDE SEQUENCE [LARGE SCALE GENOMIC DNA]</scope>
    <source>
        <strain evidence="10">VKPM-B-12549 (GBS-15)</strain>
    </source>
</reference>
<dbReference type="InterPro" id="IPR033738">
    <property type="entry name" value="AsnB_N"/>
</dbReference>
<evidence type="ECO:0000256" key="6">
    <source>
        <dbReference type="ARBA" id="ARBA00022962"/>
    </source>
</evidence>
<dbReference type="RefSeq" id="WP_198324032.1">
    <property type="nucleotide sequence ID" value="NZ_CP104311.1"/>
</dbReference>
<sequence length="624" mass="69054">MCGISGVVQLEGAADTSALRRSVEAMVKALAHRGPDDSGVAGDGSAVFGMARLAIRGCHDGKQPMVDAETGVMMVCNGEIDNHAELRTWLAQRGRPVEHATDVAVIPGLYLELGDGFVERLVGAFALAVWDPRSGRLLLARDRVGERPLFYVCRDGRISFASQAAALVAGSAEPYRADKAAVQAFLKAGYFEAPASPFEGVRKVLPGERIAIDTQGVERTRYWRLDFTRGPARKNPLDEFDAVFREAVRRQSEVEVDFGAFLSGGVDSSLVTAVMRSVHPDRKLKAFGLRFSEISYDEGVFAERVAQSLGVDYTPIWVRPEDFPETLADLVRQSGEPLADPAWVPTALLARRASDEVRVALVGEGADELFGGYPTYFGARLAERYSRLPRGLRALIRKAVEAWPVSDKKVTVSFLLKRFVQGDELDFLARHVLWTSSIPPALLRRLGVTLPEIPRVAGPRETMLDRLQQHDLETSLAEGLLTKADRASMRSALELRAPFLDKDVIEFAATLPERERVQGLETKVFLKRLALRYLPKDIVYRKKRGLSVPLAAWLRGPLHDWAEARISSPRLDEIGINRTAALELLREHDRRSADHARALWTLIAVSEWLEWKAGVEAHPAVFTA</sequence>
<dbReference type="InterPro" id="IPR017932">
    <property type="entry name" value="GATase_2_dom"/>
</dbReference>
<dbReference type="SUPFAM" id="SSF56235">
    <property type="entry name" value="N-terminal nucleophile aminohydrolases (Ntn hydrolases)"/>
    <property type="match status" value="1"/>
</dbReference>
<dbReference type="CDD" id="cd00712">
    <property type="entry name" value="AsnB"/>
    <property type="match status" value="1"/>
</dbReference>
<accession>A0ABZ2F7T0</accession>
<dbReference type="Proteomes" id="UP001359308">
    <property type="component" value="Chromosome"/>
</dbReference>
<dbReference type="NCBIfam" id="TIGR01536">
    <property type="entry name" value="asn_synth_AEB"/>
    <property type="match status" value="1"/>
</dbReference>
<evidence type="ECO:0000313" key="9">
    <source>
        <dbReference type="EMBL" id="WWF02356.1"/>
    </source>
</evidence>
<dbReference type="PANTHER" id="PTHR43284:SF1">
    <property type="entry name" value="ASPARAGINE SYNTHETASE"/>
    <property type="match status" value="1"/>
</dbReference>
<evidence type="ECO:0000256" key="5">
    <source>
        <dbReference type="ARBA" id="ARBA00022840"/>
    </source>
</evidence>
<comment type="pathway">
    <text evidence="1">Amino-acid biosynthesis; L-asparagine biosynthesis; L-asparagine from L-aspartate (L-Gln route): step 1/1.</text>
</comment>
<feature type="domain" description="Glutamine amidotransferase type-2" evidence="8">
    <location>
        <begin position="2"/>
        <end position="215"/>
    </location>
</feature>
<dbReference type="Pfam" id="PF13537">
    <property type="entry name" value="GATase_7"/>
    <property type="match status" value="1"/>
</dbReference>
<evidence type="ECO:0000256" key="4">
    <source>
        <dbReference type="ARBA" id="ARBA00022741"/>
    </source>
</evidence>
<keyword evidence="9" id="KW-0436">Ligase</keyword>
<evidence type="ECO:0000256" key="7">
    <source>
        <dbReference type="ARBA" id="ARBA00048741"/>
    </source>
</evidence>
<dbReference type="PIRSF" id="PIRSF001589">
    <property type="entry name" value="Asn_synthetase_glu-h"/>
    <property type="match status" value="1"/>
</dbReference>
<comment type="catalytic activity">
    <reaction evidence="7">
        <text>L-aspartate + L-glutamine + ATP + H2O = L-asparagine + L-glutamate + AMP + diphosphate + H(+)</text>
        <dbReference type="Rhea" id="RHEA:12228"/>
        <dbReference type="ChEBI" id="CHEBI:15377"/>
        <dbReference type="ChEBI" id="CHEBI:15378"/>
        <dbReference type="ChEBI" id="CHEBI:29985"/>
        <dbReference type="ChEBI" id="CHEBI:29991"/>
        <dbReference type="ChEBI" id="CHEBI:30616"/>
        <dbReference type="ChEBI" id="CHEBI:33019"/>
        <dbReference type="ChEBI" id="CHEBI:58048"/>
        <dbReference type="ChEBI" id="CHEBI:58359"/>
        <dbReference type="ChEBI" id="CHEBI:456215"/>
        <dbReference type="EC" id="6.3.5.4"/>
    </reaction>
</comment>
<dbReference type="PANTHER" id="PTHR43284">
    <property type="entry name" value="ASPARAGINE SYNTHETASE (GLUTAMINE-HYDROLYZING)"/>
    <property type="match status" value="1"/>
</dbReference>
<dbReference type="Gene3D" id="3.40.50.620">
    <property type="entry name" value="HUPs"/>
    <property type="match status" value="1"/>
</dbReference>
<protein>
    <recommendedName>
        <fullName evidence="3">asparagine synthase (glutamine-hydrolyzing)</fullName>
        <ecNumber evidence="3">6.3.5.4</ecNumber>
    </recommendedName>
</protein>
<dbReference type="InterPro" id="IPR006426">
    <property type="entry name" value="Asn_synth_AEB"/>
</dbReference>